<reference evidence="3" key="1">
    <citation type="submission" date="2016-10" db="EMBL/GenBank/DDBJ databases">
        <authorList>
            <person name="Varghese N."/>
        </authorList>
    </citation>
    <scope>NUCLEOTIDE SEQUENCE [LARGE SCALE GENOMIC DNA]</scope>
    <source>
        <strain evidence="3">DSM 17980</strain>
    </source>
</reference>
<evidence type="ECO:0000313" key="2">
    <source>
        <dbReference type="EMBL" id="SFU47405.1"/>
    </source>
</evidence>
<gene>
    <name evidence="2" type="ORF">SAMN05421543_102185</name>
</gene>
<proteinExistence type="predicted"/>
<evidence type="ECO:0000256" key="1">
    <source>
        <dbReference type="SAM" id="Coils"/>
    </source>
</evidence>
<sequence>MGATGEEIGYRDAIRQVHRSLERRLKALQEALDGADDKRAEELRVRMSEVEHMVRVVESLRR</sequence>
<dbReference type="OrthoDB" id="2377128at2"/>
<accession>A0A1I7GG36</accession>
<organism evidence="2 3">
    <name type="scientific">Alicyclobacillus macrosporangiidus</name>
    <dbReference type="NCBI Taxonomy" id="392015"/>
    <lineage>
        <taxon>Bacteria</taxon>
        <taxon>Bacillati</taxon>
        <taxon>Bacillota</taxon>
        <taxon>Bacilli</taxon>
        <taxon>Bacillales</taxon>
        <taxon>Alicyclobacillaceae</taxon>
        <taxon>Alicyclobacillus</taxon>
    </lineage>
</organism>
<protein>
    <submittedName>
        <fullName evidence="2">Uncharacterized protein</fullName>
    </submittedName>
</protein>
<dbReference type="RefSeq" id="WP_074949573.1">
    <property type="nucleotide sequence ID" value="NZ_FPBV01000002.1"/>
</dbReference>
<dbReference type="AlphaFoldDB" id="A0A1I7GG36"/>
<evidence type="ECO:0000313" key="3">
    <source>
        <dbReference type="Proteomes" id="UP000183508"/>
    </source>
</evidence>
<keyword evidence="3" id="KW-1185">Reference proteome</keyword>
<dbReference type="STRING" id="392015.SAMN05421543_102185"/>
<keyword evidence="1" id="KW-0175">Coiled coil</keyword>
<name>A0A1I7GG36_9BACL</name>
<dbReference type="Proteomes" id="UP000183508">
    <property type="component" value="Unassembled WGS sequence"/>
</dbReference>
<dbReference type="EMBL" id="FPBV01000002">
    <property type="protein sequence ID" value="SFU47405.1"/>
    <property type="molecule type" value="Genomic_DNA"/>
</dbReference>
<feature type="coiled-coil region" evidence="1">
    <location>
        <begin position="11"/>
        <end position="38"/>
    </location>
</feature>